<dbReference type="InterPro" id="IPR036890">
    <property type="entry name" value="HATPase_C_sf"/>
</dbReference>
<dbReference type="Proteomes" id="UP000198636">
    <property type="component" value="Unassembled WGS sequence"/>
</dbReference>
<evidence type="ECO:0000256" key="6">
    <source>
        <dbReference type="ARBA" id="ARBA00022777"/>
    </source>
</evidence>
<dbReference type="PROSITE" id="PS50109">
    <property type="entry name" value="HIS_KIN"/>
    <property type="match status" value="1"/>
</dbReference>
<dbReference type="FunFam" id="3.30.565.10:FF:000037">
    <property type="entry name" value="Hybrid sensor histidine kinase/response regulator"/>
    <property type="match status" value="1"/>
</dbReference>
<evidence type="ECO:0000313" key="11">
    <source>
        <dbReference type="Proteomes" id="UP000198636"/>
    </source>
</evidence>
<dbReference type="EMBL" id="FMUS01000028">
    <property type="protein sequence ID" value="SCZ01168.1"/>
    <property type="molecule type" value="Genomic_DNA"/>
</dbReference>
<sequence length="459" mass="52604">MKYQELSKDELIHLLQERDETIKGLNSRNKTTTIKEKNQIKQMSALEYDNQFYYYAFDAIPVGLIIIDKEYKIIQVNQAILNLCNANIDLIGEKICKGICCLFSDITFSNILNCSIRNAVDSVFITGSSVYNHTVKSSPINREEMPSIISLNVIKTSILNNDYAVITVNSITQERNTHELRKEIIHKKLMKEIDIYNQLQTAFISNISHEFKTPLNIIFSTIQLLQFQLENKKIETTSYKLEGYIETMKQNSYRLLRLINNLIDITKLDSGLLEPQLKRIDIIMLLENIMLSLGGYIKNKNRILFFNTDIDKKIITCDSYMMERIILNLLSNAVKFTKPGDKIWVNVSSVGDYILISVKDTGIGIPNDKKKVIFNRFRQANPDLNRSHEGSGIGLSLVKSLVEIHGGKIYVESQVDVGSKFIIKLPTNIPTNNDVQYSEGFVQEINVDKIQLDFCDIYK</sequence>
<feature type="domain" description="Histidine kinase" evidence="9">
    <location>
        <begin position="206"/>
        <end position="429"/>
    </location>
</feature>
<evidence type="ECO:0000256" key="1">
    <source>
        <dbReference type="ARBA" id="ARBA00000085"/>
    </source>
</evidence>
<dbReference type="EC" id="2.7.13.3" evidence="2"/>
<dbReference type="SUPFAM" id="SSF47384">
    <property type="entry name" value="Homodimeric domain of signal transducing histidine kinase"/>
    <property type="match status" value="1"/>
</dbReference>
<dbReference type="AlphaFoldDB" id="A0A1G5KM47"/>
<evidence type="ECO:0000259" key="9">
    <source>
        <dbReference type="PROSITE" id="PS50109"/>
    </source>
</evidence>
<dbReference type="InterPro" id="IPR004358">
    <property type="entry name" value="Sig_transdc_His_kin-like_C"/>
</dbReference>
<evidence type="ECO:0000313" key="10">
    <source>
        <dbReference type="EMBL" id="SCZ01168.1"/>
    </source>
</evidence>
<keyword evidence="5" id="KW-0547">Nucleotide-binding</keyword>
<keyword evidence="8" id="KW-0902">Two-component regulatory system</keyword>
<proteinExistence type="predicted"/>
<dbReference type="Gene3D" id="3.30.565.10">
    <property type="entry name" value="Histidine kinase-like ATPase, C-terminal domain"/>
    <property type="match status" value="1"/>
</dbReference>
<evidence type="ECO:0000256" key="2">
    <source>
        <dbReference type="ARBA" id="ARBA00012438"/>
    </source>
</evidence>
<dbReference type="InterPro" id="IPR003661">
    <property type="entry name" value="HisK_dim/P_dom"/>
</dbReference>
<dbReference type="PRINTS" id="PR00344">
    <property type="entry name" value="BCTRLSENSOR"/>
</dbReference>
<dbReference type="SMART" id="SM00388">
    <property type="entry name" value="HisKA"/>
    <property type="match status" value="1"/>
</dbReference>
<dbReference type="InterPro" id="IPR000014">
    <property type="entry name" value="PAS"/>
</dbReference>
<dbReference type="GO" id="GO:0005524">
    <property type="term" value="F:ATP binding"/>
    <property type="evidence" value="ECO:0007669"/>
    <property type="project" value="UniProtKB-KW"/>
</dbReference>
<dbReference type="Gene3D" id="3.30.450.20">
    <property type="entry name" value="PAS domain"/>
    <property type="match status" value="1"/>
</dbReference>
<keyword evidence="3" id="KW-0597">Phosphoprotein</keyword>
<dbReference type="SMART" id="SM00387">
    <property type="entry name" value="HATPase_c"/>
    <property type="match status" value="1"/>
</dbReference>
<evidence type="ECO:0000256" key="3">
    <source>
        <dbReference type="ARBA" id="ARBA00022553"/>
    </source>
</evidence>
<dbReference type="Pfam" id="PF00512">
    <property type="entry name" value="HisKA"/>
    <property type="match status" value="1"/>
</dbReference>
<comment type="catalytic activity">
    <reaction evidence="1">
        <text>ATP + protein L-histidine = ADP + protein N-phospho-L-histidine.</text>
        <dbReference type="EC" id="2.7.13.3"/>
    </reaction>
</comment>
<evidence type="ECO:0000256" key="5">
    <source>
        <dbReference type="ARBA" id="ARBA00022741"/>
    </source>
</evidence>
<keyword evidence="6" id="KW-0418">Kinase</keyword>
<keyword evidence="7" id="KW-0067">ATP-binding</keyword>
<dbReference type="PANTHER" id="PTHR43711:SF26">
    <property type="entry name" value="SENSOR HISTIDINE KINASE RCSC"/>
    <property type="match status" value="1"/>
</dbReference>
<reference evidence="10 11" key="1">
    <citation type="submission" date="2016-10" db="EMBL/GenBank/DDBJ databases">
        <authorList>
            <person name="de Groot N.N."/>
        </authorList>
    </citation>
    <scope>NUCLEOTIDE SEQUENCE [LARGE SCALE GENOMIC DNA]</scope>
    <source>
        <strain evidence="10 11">DSM 18978</strain>
    </source>
</reference>
<dbReference type="InterPro" id="IPR003594">
    <property type="entry name" value="HATPase_dom"/>
</dbReference>
<dbReference type="InterPro" id="IPR036097">
    <property type="entry name" value="HisK_dim/P_sf"/>
</dbReference>
<protein>
    <recommendedName>
        <fullName evidence="2">histidine kinase</fullName>
        <ecNumber evidence="2">2.7.13.3</ecNumber>
    </recommendedName>
</protein>
<evidence type="ECO:0000256" key="7">
    <source>
        <dbReference type="ARBA" id="ARBA00022840"/>
    </source>
</evidence>
<dbReference type="Pfam" id="PF13188">
    <property type="entry name" value="PAS_8"/>
    <property type="match status" value="1"/>
</dbReference>
<evidence type="ECO:0000256" key="4">
    <source>
        <dbReference type="ARBA" id="ARBA00022679"/>
    </source>
</evidence>
<accession>A0A1G5KM47</accession>
<dbReference type="SUPFAM" id="SSF55874">
    <property type="entry name" value="ATPase domain of HSP90 chaperone/DNA topoisomerase II/histidine kinase"/>
    <property type="match status" value="1"/>
</dbReference>
<keyword evidence="11" id="KW-1185">Reference proteome</keyword>
<dbReference type="SUPFAM" id="SSF55785">
    <property type="entry name" value="PYP-like sensor domain (PAS domain)"/>
    <property type="match status" value="1"/>
</dbReference>
<dbReference type="CDD" id="cd00082">
    <property type="entry name" value="HisKA"/>
    <property type="match status" value="1"/>
</dbReference>
<keyword evidence="4" id="KW-0808">Transferase</keyword>
<dbReference type="Pfam" id="PF02518">
    <property type="entry name" value="HATPase_c"/>
    <property type="match status" value="1"/>
</dbReference>
<dbReference type="InterPro" id="IPR035965">
    <property type="entry name" value="PAS-like_dom_sf"/>
</dbReference>
<evidence type="ECO:0000256" key="8">
    <source>
        <dbReference type="ARBA" id="ARBA00023012"/>
    </source>
</evidence>
<dbReference type="GO" id="GO:0000155">
    <property type="term" value="F:phosphorelay sensor kinase activity"/>
    <property type="evidence" value="ECO:0007669"/>
    <property type="project" value="InterPro"/>
</dbReference>
<dbReference type="PANTHER" id="PTHR43711">
    <property type="entry name" value="TWO-COMPONENT HISTIDINE KINASE"/>
    <property type="match status" value="1"/>
</dbReference>
<name>A0A1G5KM47_9FIRM</name>
<organism evidence="10 11">
    <name type="scientific">Alkaliphilus peptidifermentans DSM 18978</name>
    <dbReference type="NCBI Taxonomy" id="1120976"/>
    <lineage>
        <taxon>Bacteria</taxon>
        <taxon>Bacillati</taxon>
        <taxon>Bacillota</taxon>
        <taxon>Clostridia</taxon>
        <taxon>Peptostreptococcales</taxon>
        <taxon>Natronincolaceae</taxon>
        <taxon>Alkaliphilus</taxon>
    </lineage>
</organism>
<dbReference type="InterPro" id="IPR005467">
    <property type="entry name" value="His_kinase_dom"/>
</dbReference>
<dbReference type="Gene3D" id="1.10.287.130">
    <property type="match status" value="1"/>
</dbReference>
<dbReference type="RefSeq" id="WP_176759086.1">
    <property type="nucleotide sequence ID" value="NZ_FMUS01000028.1"/>
</dbReference>
<dbReference type="STRING" id="1120976.SAMN03080606_03560"/>
<dbReference type="InterPro" id="IPR050736">
    <property type="entry name" value="Sensor_HK_Regulatory"/>
</dbReference>
<gene>
    <name evidence="10" type="ORF">SAMN03080606_03560</name>
</gene>